<feature type="compositionally biased region" description="Low complexity" evidence="1">
    <location>
        <begin position="514"/>
        <end position="538"/>
    </location>
</feature>
<comment type="caution">
    <text evidence="2">The sequence shown here is derived from an EMBL/GenBank/DDBJ whole genome shotgun (WGS) entry which is preliminary data.</text>
</comment>
<feature type="compositionally biased region" description="Polar residues" evidence="1">
    <location>
        <begin position="573"/>
        <end position="612"/>
    </location>
</feature>
<accession>A0ABQ9JW35</accession>
<feature type="compositionally biased region" description="Polar residues" evidence="1">
    <location>
        <begin position="657"/>
        <end position="688"/>
    </location>
</feature>
<sequence>MEGSMTSVASLPNENEVRADFVINGIVSHKEELNGQHPIFNLKQPFNGSEEYKPPSLFNEITDFCNSLADVPTETICSGTDLFEDCYTHIADATLLDENLTLAEDDATEFSDAHSATPLQSDLSSAEASPKKTRGLSKSMMTKQRRNLAKERYKTYTVAAEMVMREEGEKLRESSEATEDYRTARLTPEMSVGDVTFVSPVDSEGSPKMTPKEKRQLNRSRFETQVLDEGITSMLQQPVIETPPPDVQTQSGDSNSAGSSPAQSPARTKLSIRRNFMQKRLENKDRFRTQTLSESSFSPDVSSASPPLINGEADIHFHLQQEADVVLRTLRDTNTQEELLDCETLSLVSNDDESEHNSGGSVNYRTYHKSWGFRKKYTYHRNSQDGLVNCEANLANDPETLPDLDVASDHSEDENEQKTVGKPKIVKPTVKPQENIVNEEQSKGIRGRRKPLYSRSNLENKMAPKNMKLAKTMTSNLVKNVTSTLKSGTALKSVIARQNKATGSKTPTVQSRISSGYGSRPVSSSSSAKTSPARTPSSKCSPKPVSAGAKQTAIPKGTPPMERQGTFTKDESSSGNASKTASKIPTPSSATKIPTFTSKIAKSLTPTTSKIPNSAKPPTARNGYVKSASSDRANKNMRVYNRSTSADSREPIRKLQASPSTQSLKNDARLQNGTVRKSSIPSPAQSKIASLWKKIEDTKKQPPKKDSRVWIQPDPEPEAPRLIRSNTFDNKDGVVLRSKTPDDSDPTKRVSRLGSFIIMDEDKDGVRLQQAILSGTAATNVV</sequence>
<feature type="compositionally biased region" description="Basic and acidic residues" evidence="1">
    <location>
        <begin position="210"/>
        <end position="220"/>
    </location>
</feature>
<evidence type="ECO:0000256" key="1">
    <source>
        <dbReference type="SAM" id="MobiDB-lite"/>
    </source>
</evidence>
<feature type="region of interest" description="Disordered" evidence="1">
    <location>
        <begin position="399"/>
        <end position="420"/>
    </location>
</feature>
<feature type="compositionally biased region" description="Polar residues" evidence="1">
    <location>
        <begin position="499"/>
        <end position="513"/>
    </location>
</feature>
<reference evidence="2" key="1">
    <citation type="journal article" date="2023" name="Insect Mol. Biol.">
        <title>Genome sequencing provides insights into the evolution of gene families encoding plant cell wall-degrading enzymes in longhorned beetles.</title>
        <authorList>
            <person name="Shin N.R."/>
            <person name="Okamura Y."/>
            <person name="Kirsch R."/>
            <person name="Pauchet Y."/>
        </authorList>
    </citation>
    <scope>NUCLEOTIDE SEQUENCE</scope>
    <source>
        <strain evidence="2">MMC_N1</strain>
    </source>
</reference>
<protein>
    <submittedName>
        <fullName evidence="2">Uncharacterized protein</fullName>
    </submittedName>
</protein>
<dbReference type="EMBL" id="JAPWTJ010000175">
    <property type="protein sequence ID" value="KAJ8981607.1"/>
    <property type="molecule type" value="Genomic_DNA"/>
</dbReference>
<name>A0ABQ9JW35_9CUCU</name>
<feature type="compositionally biased region" description="Basic and acidic residues" evidence="1">
    <location>
        <begin position="693"/>
        <end position="708"/>
    </location>
</feature>
<feature type="region of interest" description="Disordered" evidence="1">
    <location>
        <begin position="498"/>
        <end position="749"/>
    </location>
</feature>
<evidence type="ECO:0000313" key="2">
    <source>
        <dbReference type="EMBL" id="KAJ8981607.1"/>
    </source>
</evidence>
<feature type="compositionally biased region" description="Basic and acidic residues" evidence="1">
    <location>
        <begin position="729"/>
        <end position="748"/>
    </location>
</feature>
<feature type="compositionally biased region" description="Polar residues" evidence="1">
    <location>
        <begin position="117"/>
        <end position="127"/>
    </location>
</feature>
<feature type="region of interest" description="Disordered" evidence="1">
    <location>
        <begin position="111"/>
        <end position="144"/>
    </location>
</feature>
<organism evidence="2 3">
    <name type="scientific">Molorchus minor</name>
    <dbReference type="NCBI Taxonomy" id="1323400"/>
    <lineage>
        <taxon>Eukaryota</taxon>
        <taxon>Metazoa</taxon>
        <taxon>Ecdysozoa</taxon>
        <taxon>Arthropoda</taxon>
        <taxon>Hexapoda</taxon>
        <taxon>Insecta</taxon>
        <taxon>Pterygota</taxon>
        <taxon>Neoptera</taxon>
        <taxon>Endopterygota</taxon>
        <taxon>Coleoptera</taxon>
        <taxon>Polyphaga</taxon>
        <taxon>Cucujiformia</taxon>
        <taxon>Chrysomeloidea</taxon>
        <taxon>Cerambycidae</taxon>
        <taxon>Lamiinae</taxon>
        <taxon>Monochamini</taxon>
        <taxon>Molorchus</taxon>
    </lineage>
</organism>
<evidence type="ECO:0000313" key="3">
    <source>
        <dbReference type="Proteomes" id="UP001162164"/>
    </source>
</evidence>
<feature type="compositionally biased region" description="Polar residues" evidence="1">
    <location>
        <begin position="247"/>
        <end position="266"/>
    </location>
</feature>
<feature type="region of interest" description="Disordered" evidence="1">
    <location>
        <begin position="237"/>
        <end position="271"/>
    </location>
</feature>
<proteinExistence type="predicted"/>
<gene>
    <name evidence="2" type="ORF">NQ317_011886</name>
</gene>
<feature type="region of interest" description="Disordered" evidence="1">
    <location>
        <begin position="198"/>
        <end position="220"/>
    </location>
</feature>
<keyword evidence="3" id="KW-1185">Reference proteome</keyword>
<dbReference type="Proteomes" id="UP001162164">
    <property type="component" value="Unassembled WGS sequence"/>
</dbReference>